<name>A0A1E5L645_9FIRM</name>
<comment type="subunit">
    <text evidence="7">The glycine cleavage system is composed of four proteins: P, T, L and H.</text>
</comment>
<dbReference type="NCBIfam" id="NF001567">
    <property type="entry name" value="PRK00389.1"/>
    <property type="match status" value="1"/>
</dbReference>
<dbReference type="SUPFAM" id="SSF103025">
    <property type="entry name" value="Folate-binding domain"/>
    <property type="match status" value="1"/>
</dbReference>
<feature type="domain" description="GCVT N-terminal" evidence="9">
    <location>
        <begin position="9"/>
        <end position="268"/>
    </location>
</feature>
<gene>
    <name evidence="7" type="primary">gcvT</name>
    <name evidence="11" type="ORF">BHU72_02210</name>
</gene>
<proteinExistence type="inferred from homology"/>
<feature type="domain" description="Aminomethyltransferase C-terminal" evidence="10">
    <location>
        <begin position="288"/>
        <end position="365"/>
    </location>
</feature>
<sequence>MENLQKTPLYPLYEKYGGKIIDFHGWALPVQFQGIIDEHRAVRTAAGFFDVSHMGEIVIKGKDAERFINHLVTNEISKMRIGQALYAIMCYEHGGAIDDLIVYKLSDIEFLCVVNASNNSKDYQWMITQKETESFDVEILNQSNDIAQFAIQGPLASQILRQMTDAPIDTIKKFRFEPHLDICGTPCLVSRTGYTGEDGFEIYVKNDKALDLAEKVLQKGMPMGLLPIGLGARDTLRLEATLPLYSQELSESITPIEAGLERFVKLDKDDFIGRQALSVQKREGVNSKIIGLRMIERGIPRSGYPVCVDDKQIGYVTSGTLAPTLQEHIGLAYIVSEYASIGQTLAIEIRGKKVLAEVIELPFLKSKNK</sequence>
<feature type="binding site" evidence="8">
    <location>
        <position position="201"/>
    </location>
    <ligand>
        <name>substrate</name>
    </ligand>
</feature>
<dbReference type="AlphaFoldDB" id="A0A1E5L645"/>
<evidence type="ECO:0000256" key="1">
    <source>
        <dbReference type="ARBA" id="ARBA00008609"/>
    </source>
</evidence>
<dbReference type="InterPro" id="IPR022903">
    <property type="entry name" value="GcvT_bac"/>
</dbReference>
<dbReference type="InterPro" id="IPR013977">
    <property type="entry name" value="GcvT_C"/>
</dbReference>
<keyword evidence="4 7" id="KW-0808">Transferase</keyword>
<dbReference type="GO" id="GO:0005829">
    <property type="term" value="C:cytosol"/>
    <property type="evidence" value="ECO:0007669"/>
    <property type="project" value="TreeGrafter"/>
</dbReference>
<dbReference type="FunFam" id="2.40.30.110:FF:000003">
    <property type="entry name" value="Aminomethyltransferase"/>
    <property type="match status" value="1"/>
</dbReference>
<dbReference type="InterPro" id="IPR029043">
    <property type="entry name" value="GcvT/YgfZ_C"/>
</dbReference>
<dbReference type="InterPro" id="IPR027266">
    <property type="entry name" value="TrmE/GcvT-like"/>
</dbReference>
<dbReference type="FunFam" id="3.30.70.1400:FF:000001">
    <property type="entry name" value="Aminomethyltransferase"/>
    <property type="match status" value="1"/>
</dbReference>
<comment type="function">
    <text evidence="7">The glycine cleavage system catalyzes the degradation of glycine.</text>
</comment>
<dbReference type="Gene3D" id="2.40.30.110">
    <property type="entry name" value="Aminomethyltransferase beta-barrel domains"/>
    <property type="match status" value="1"/>
</dbReference>
<evidence type="ECO:0000256" key="5">
    <source>
        <dbReference type="ARBA" id="ARBA00031395"/>
    </source>
</evidence>
<evidence type="ECO:0000256" key="8">
    <source>
        <dbReference type="PIRSR" id="PIRSR006487-1"/>
    </source>
</evidence>
<evidence type="ECO:0000259" key="9">
    <source>
        <dbReference type="Pfam" id="PF01571"/>
    </source>
</evidence>
<comment type="catalytic activity">
    <reaction evidence="6 7">
        <text>N(6)-[(R)-S(8)-aminomethyldihydrolipoyl]-L-lysyl-[protein] + (6S)-5,6,7,8-tetrahydrofolate = N(6)-[(R)-dihydrolipoyl]-L-lysyl-[protein] + (6R)-5,10-methylene-5,6,7,8-tetrahydrofolate + NH4(+)</text>
        <dbReference type="Rhea" id="RHEA:16945"/>
        <dbReference type="Rhea" id="RHEA-COMP:10475"/>
        <dbReference type="Rhea" id="RHEA-COMP:10492"/>
        <dbReference type="ChEBI" id="CHEBI:15636"/>
        <dbReference type="ChEBI" id="CHEBI:28938"/>
        <dbReference type="ChEBI" id="CHEBI:57453"/>
        <dbReference type="ChEBI" id="CHEBI:83100"/>
        <dbReference type="ChEBI" id="CHEBI:83143"/>
        <dbReference type="EC" id="2.1.2.10"/>
    </reaction>
</comment>
<dbReference type="PIRSF" id="PIRSF006487">
    <property type="entry name" value="GcvT"/>
    <property type="match status" value="1"/>
</dbReference>
<comment type="similarity">
    <text evidence="1 7">Belongs to the GcvT family.</text>
</comment>
<evidence type="ECO:0000256" key="6">
    <source>
        <dbReference type="ARBA" id="ARBA00047665"/>
    </source>
</evidence>
<keyword evidence="3 7" id="KW-0032">Aminotransferase</keyword>
<evidence type="ECO:0000259" key="10">
    <source>
        <dbReference type="Pfam" id="PF08669"/>
    </source>
</evidence>
<dbReference type="HAMAP" id="MF_00259">
    <property type="entry name" value="GcvT"/>
    <property type="match status" value="1"/>
</dbReference>
<evidence type="ECO:0000256" key="4">
    <source>
        <dbReference type="ARBA" id="ARBA00022679"/>
    </source>
</evidence>
<dbReference type="GO" id="GO:0005960">
    <property type="term" value="C:glycine cleavage complex"/>
    <property type="evidence" value="ECO:0007669"/>
    <property type="project" value="InterPro"/>
</dbReference>
<dbReference type="Pfam" id="PF01571">
    <property type="entry name" value="GCV_T"/>
    <property type="match status" value="1"/>
</dbReference>
<dbReference type="SUPFAM" id="SSF101790">
    <property type="entry name" value="Aminomethyltransferase beta-barrel domain"/>
    <property type="match status" value="1"/>
</dbReference>
<dbReference type="NCBIfam" id="TIGR00528">
    <property type="entry name" value="gcvT"/>
    <property type="match status" value="1"/>
</dbReference>
<accession>A0A1E5L645</accession>
<dbReference type="Proteomes" id="UP000095255">
    <property type="component" value="Unassembled WGS sequence"/>
</dbReference>
<evidence type="ECO:0000256" key="7">
    <source>
        <dbReference type="HAMAP-Rule" id="MF_00259"/>
    </source>
</evidence>
<evidence type="ECO:0000313" key="12">
    <source>
        <dbReference type="Proteomes" id="UP000095255"/>
    </source>
</evidence>
<reference evidence="11 12" key="1">
    <citation type="submission" date="2016-09" db="EMBL/GenBank/DDBJ databases">
        <title>Desulfuribacillus arsenicus sp. nov., an obligately anaerobic, dissimilatory arsenic- and antimonate-reducing bacterium isolated from anoxic sediments.</title>
        <authorList>
            <person name="Abin C.A."/>
            <person name="Hollibaugh J.T."/>
        </authorList>
    </citation>
    <scope>NUCLEOTIDE SEQUENCE [LARGE SCALE GENOMIC DNA]</scope>
    <source>
        <strain evidence="11 12">MLFW-2</strain>
    </source>
</reference>
<dbReference type="RefSeq" id="WP_069701716.1">
    <property type="nucleotide sequence ID" value="NZ_MJAT01000012.1"/>
</dbReference>
<dbReference type="STRING" id="1390249.BHU72_02210"/>
<dbReference type="InterPro" id="IPR006223">
    <property type="entry name" value="GcvT"/>
</dbReference>
<dbReference type="InterPro" id="IPR006222">
    <property type="entry name" value="GCVT_N"/>
</dbReference>
<keyword evidence="12" id="KW-1185">Reference proteome</keyword>
<evidence type="ECO:0000313" key="11">
    <source>
        <dbReference type="EMBL" id="OEH85632.1"/>
    </source>
</evidence>
<dbReference type="Pfam" id="PF08669">
    <property type="entry name" value="GCV_T_C"/>
    <property type="match status" value="1"/>
</dbReference>
<dbReference type="InterPro" id="IPR028896">
    <property type="entry name" value="GcvT/YgfZ/DmdA"/>
</dbReference>
<dbReference type="Gene3D" id="3.30.1360.120">
    <property type="entry name" value="Probable tRNA modification gtpase trme, domain 1"/>
    <property type="match status" value="1"/>
</dbReference>
<dbReference type="EC" id="2.1.2.10" evidence="2 7"/>
<dbReference type="PANTHER" id="PTHR43757:SF2">
    <property type="entry name" value="AMINOMETHYLTRANSFERASE, MITOCHONDRIAL"/>
    <property type="match status" value="1"/>
</dbReference>
<evidence type="ECO:0000256" key="3">
    <source>
        <dbReference type="ARBA" id="ARBA00022576"/>
    </source>
</evidence>
<dbReference type="OrthoDB" id="9774591at2"/>
<protein>
    <recommendedName>
        <fullName evidence="2 7">Aminomethyltransferase</fullName>
        <ecNumber evidence="2 7">2.1.2.10</ecNumber>
    </recommendedName>
    <alternativeName>
        <fullName evidence="5 7">Glycine cleavage system T protein</fullName>
    </alternativeName>
</protein>
<dbReference type="Gene3D" id="4.10.1250.10">
    <property type="entry name" value="Aminomethyltransferase fragment"/>
    <property type="match status" value="1"/>
</dbReference>
<dbReference type="PANTHER" id="PTHR43757">
    <property type="entry name" value="AMINOMETHYLTRANSFERASE"/>
    <property type="match status" value="1"/>
</dbReference>
<dbReference type="GO" id="GO:0004047">
    <property type="term" value="F:aminomethyltransferase activity"/>
    <property type="evidence" value="ECO:0007669"/>
    <property type="project" value="UniProtKB-UniRule"/>
</dbReference>
<comment type="caution">
    <text evidence="11">The sequence shown here is derived from an EMBL/GenBank/DDBJ whole genome shotgun (WGS) entry which is preliminary data.</text>
</comment>
<dbReference type="GO" id="GO:0019464">
    <property type="term" value="P:glycine decarboxylation via glycine cleavage system"/>
    <property type="evidence" value="ECO:0007669"/>
    <property type="project" value="UniProtKB-UniRule"/>
</dbReference>
<evidence type="ECO:0000256" key="2">
    <source>
        <dbReference type="ARBA" id="ARBA00012616"/>
    </source>
</evidence>
<dbReference type="EMBL" id="MJAT01000012">
    <property type="protein sequence ID" value="OEH85632.1"/>
    <property type="molecule type" value="Genomic_DNA"/>
</dbReference>
<dbReference type="GO" id="GO:0008483">
    <property type="term" value="F:transaminase activity"/>
    <property type="evidence" value="ECO:0007669"/>
    <property type="project" value="UniProtKB-KW"/>
</dbReference>
<organism evidence="11 12">
    <name type="scientific">Desulfuribacillus stibiiarsenatis</name>
    <dbReference type="NCBI Taxonomy" id="1390249"/>
    <lineage>
        <taxon>Bacteria</taxon>
        <taxon>Bacillati</taxon>
        <taxon>Bacillota</taxon>
        <taxon>Desulfuribacillia</taxon>
        <taxon>Desulfuribacillales</taxon>
        <taxon>Desulfuribacillaceae</taxon>
        <taxon>Desulfuribacillus</taxon>
    </lineage>
</organism>
<dbReference type="FunFam" id="4.10.1250.10:FF:000001">
    <property type="entry name" value="Aminomethyltransferase"/>
    <property type="match status" value="1"/>
</dbReference>
<dbReference type="Gene3D" id="3.30.70.1400">
    <property type="entry name" value="Aminomethyltransferase beta-barrel domains"/>
    <property type="match status" value="1"/>
</dbReference>